<dbReference type="Proteomes" id="UP000242180">
    <property type="component" value="Unassembled WGS sequence"/>
</dbReference>
<evidence type="ECO:0000313" key="7">
    <source>
        <dbReference type="EMBL" id="ORZ04002.1"/>
    </source>
</evidence>
<comment type="caution">
    <text evidence="7">The sequence shown here is derived from an EMBL/GenBank/DDBJ whole genome shotgun (WGS) entry which is preliminary data.</text>
</comment>
<dbReference type="InParanoid" id="A0A1X2HWM5"/>
<keyword evidence="3" id="KW-0862">Zinc</keyword>
<name>A0A1X2HWM5_SYNRA</name>
<dbReference type="PROSITE" id="PS01359">
    <property type="entry name" value="ZF_PHD_1"/>
    <property type="match status" value="1"/>
</dbReference>
<reference evidence="7 8" key="1">
    <citation type="submission" date="2016-07" db="EMBL/GenBank/DDBJ databases">
        <title>Pervasive Adenine N6-methylation of Active Genes in Fungi.</title>
        <authorList>
            <consortium name="DOE Joint Genome Institute"/>
            <person name="Mondo S.J."/>
            <person name="Dannebaum R.O."/>
            <person name="Kuo R.C."/>
            <person name="Labutti K."/>
            <person name="Haridas S."/>
            <person name="Kuo A."/>
            <person name="Salamov A."/>
            <person name="Ahrendt S.R."/>
            <person name="Lipzen A."/>
            <person name="Sullivan W."/>
            <person name="Andreopoulos W.B."/>
            <person name="Clum A."/>
            <person name="Lindquist E."/>
            <person name="Daum C."/>
            <person name="Ramamoorthy G.K."/>
            <person name="Gryganskyi A."/>
            <person name="Culley D."/>
            <person name="Magnuson J.K."/>
            <person name="James T.Y."/>
            <person name="O'Malley M.A."/>
            <person name="Stajich J.E."/>
            <person name="Spatafora J.W."/>
            <person name="Visel A."/>
            <person name="Grigoriev I.V."/>
        </authorList>
    </citation>
    <scope>NUCLEOTIDE SEQUENCE [LARGE SCALE GENOMIC DNA]</scope>
    <source>
        <strain evidence="7 8">NRRL 2496</strain>
    </source>
</reference>
<dbReference type="AlphaFoldDB" id="A0A1X2HWM5"/>
<evidence type="ECO:0000256" key="4">
    <source>
        <dbReference type="PROSITE-ProRule" id="PRU00146"/>
    </source>
</evidence>
<feature type="compositionally biased region" description="Basic residues" evidence="5">
    <location>
        <begin position="234"/>
        <end position="252"/>
    </location>
</feature>
<feature type="compositionally biased region" description="Low complexity" evidence="5">
    <location>
        <begin position="325"/>
        <end position="334"/>
    </location>
</feature>
<dbReference type="Pfam" id="PF13832">
    <property type="entry name" value="zf-HC5HC2H_2"/>
    <property type="match status" value="1"/>
</dbReference>
<dbReference type="STRING" id="13706.A0A1X2HWM5"/>
<proteinExistence type="predicted"/>
<feature type="compositionally biased region" description="Basic and acidic residues" evidence="5">
    <location>
        <begin position="279"/>
        <end position="298"/>
    </location>
</feature>
<evidence type="ECO:0000256" key="5">
    <source>
        <dbReference type="SAM" id="MobiDB-lite"/>
    </source>
</evidence>
<feature type="domain" description="PHD-type" evidence="6">
    <location>
        <begin position="6"/>
        <end position="58"/>
    </location>
</feature>
<gene>
    <name evidence="7" type="ORF">BCR43DRAFT_484343</name>
</gene>
<keyword evidence="8" id="KW-1185">Reference proteome</keyword>
<protein>
    <recommendedName>
        <fullName evidence="6">PHD-type domain-containing protein</fullName>
    </recommendedName>
</protein>
<dbReference type="Gene3D" id="3.30.40.10">
    <property type="entry name" value="Zinc/RING finger domain, C3HC4 (zinc finger)"/>
    <property type="match status" value="2"/>
</dbReference>
<evidence type="ECO:0000256" key="2">
    <source>
        <dbReference type="ARBA" id="ARBA00022771"/>
    </source>
</evidence>
<dbReference type="InterPro" id="IPR050701">
    <property type="entry name" value="Histone_Mod_Regulator"/>
</dbReference>
<dbReference type="InterPro" id="IPR019787">
    <property type="entry name" value="Znf_PHD-finger"/>
</dbReference>
<dbReference type="CDD" id="cd15492">
    <property type="entry name" value="PHD_BRPF_JADE_like"/>
    <property type="match status" value="1"/>
</dbReference>
<feature type="compositionally biased region" description="Basic and acidic residues" evidence="5">
    <location>
        <begin position="310"/>
        <end position="321"/>
    </location>
</feature>
<dbReference type="PANTHER" id="PTHR13793">
    <property type="entry name" value="PHD FINGER PROTEINS"/>
    <property type="match status" value="1"/>
</dbReference>
<dbReference type="OrthoDB" id="20839at2759"/>
<evidence type="ECO:0000256" key="3">
    <source>
        <dbReference type="ARBA" id="ARBA00022833"/>
    </source>
</evidence>
<organism evidence="7 8">
    <name type="scientific">Syncephalastrum racemosum</name>
    <name type="common">Filamentous fungus</name>
    <dbReference type="NCBI Taxonomy" id="13706"/>
    <lineage>
        <taxon>Eukaryota</taxon>
        <taxon>Fungi</taxon>
        <taxon>Fungi incertae sedis</taxon>
        <taxon>Mucoromycota</taxon>
        <taxon>Mucoromycotina</taxon>
        <taxon>Mucoromycetes</taxon>
        <taxon>Mucorales</taxon>
        <taxon>Syncephalastraceae</taxon>
        <taxon>Syncephalastrum</taxon>
    </lineage>
</organism>
<dbReference type="PANTHER" id="PTHR13793:SF107">
    <property type="entry name" value="BROMODOMAIN-CONTAINING PROTEIN HOMOLOG"/>
    <property type="match status" value="1"/>
</dbReference>
<dbReference type="Pfam" id="PF13831">
    <property type="entry name" value="PHD_2"/>
    <property type="match status" value="1"/>
</dbReference>
<dbReference type="EMBL" id="MCGN01000001">
    <property type="protein sequence ID" value="ORZ04002.1"/>
    <property type="molecule type" value="Genomic_DNA"/>
</dbReference>
<dbReference type="InterPro" id="IPR019786">
    <property type="entry name" value="Zinc_finger_PHD-type_CS"/>
</dbReference>
<accession>A0A1X2HWM5</accession>
<dbReference type="SMART" id="SM00249">
    <property type="entry name" value="PHD"/>
    <property type="match status" value="2"/>
</dbReference>
<dbReference type="SUPFAM" id="SSF57903">
    <property type="entry name" value="FYVE/PHD zinc finger"/>
    <property type="match status" value="1"/>
</dbReference>
<dbReference type="PROSITE" id="PS50016">
    <property type="entry name" value="ZF_PHD_2"/>
    <property type="match status" value="1"/>
</dbReference>
<feature type="compositionally biased region" description="Acidic residues" evidence="5">
    <location>
        <begin position="192"/>
        <end position="231"/>
    </location>
</feature>
<dbReference type="InterPro" id="IPR011011">
    <property type="entry name" value="Znf_FYVE_PHD"/>
</dbReference>
<keyword evidence="1" id="KW-0479">Metal-binding</keyword>
<feature type="compositionally biased region" description="Low complexity" evidence="5">
    <location>
        <begin position="412"/>
        <end position="422"/>
    </location>
</feature>
<keyword evidence="2 4" id="KW-0863">Zinc-finger</keyword>
<sequence length="555" mass="62169">MPNNEDDACAICEIDRGFKQNPIMFCDGEDCNLPVHKDCYGVVKVPQGDWFCARCENIRMKKPAENICCSQQSGAFKHTVMPGKFMHVLCARWNRDVDHKVEPYAVNKRDIGKHTCYVCKNSGICIPCERQGCDKAFHATCGIDLGLIETGKHLPSRYELLCEEHTYTNVARERVRRRTEAREKRQRQREESAEEEEEDEEEEEAEGEDEDEEESQDEEKDKDYDEEDEDMVAPRRKPGPGKRRATAPHGRRSGPIALFMSDQSESEGEGTANKIKKQAKAEGEVKPEPMDEDLRPSDNIKTTAGLSVRGRLEAKQRKVEQARLSSNSNTNGNTKKPALALDPKPATVIPSPPAPKQKLPNKAHLHTNPVNARPPPVVNGFKRPSAPSAPILRDLDEVENGIRNPQRRSIAGPSTPTTGTSPVIPFSPENGKTSHTPQSPQEVIQQMQSLLNAFTQTHSPTPSEQLTPQPRARPADPALQAELIKLREEGRRYAEFKQTVARVFQNLGVRLPEGPSPTNARIEDYVAKLDSITTRTGAITEEERSRIANMTKNFY</sequence>
<dbReference type="GO" id="GO:0008270">
    <property type="term" value="F:zinc ion binding"/>
    <property type="evidence" value="ECO:0007669"/>
    <property type="project" value="UniProtKB-KW"/>
</dbReference>
<feature type="compositionally biased region" description="Basic and acidic residues" evidence="5">
    <location>
        <begin position="178"/>
        <end position="191"/>
    </location>
</feature>
<dbReference type="CDD" id="cd15571">
    <property type="entry name" value="ePHD"/>
    <property type="match status" value="1"/>
</dbReference>
<dbReference type="GO" id="GO:0006357">
    <property type="term" value="P:regulation of transcription by RNA polymerase II"/>
    <property type="evidence" value="ECO:0007669"/>
    <property type="project" value="TreeGrafter"/>
</dbReference>
<feature type="region of interest" description="Disordered" evidence="5">
    <location>
        <begin position="173"/>
        <end position="442"/>
    </location>
</feature>
<feature type="compositionally biased region" description="Polar residues" evidence="5">
    <location>
        <begin position="430"/>
        <end position="442"/>
    </location>
</feature>
<evidence type="ECO:0000256" key="1">
    <source>
        <dbReference type="ARBA" id="ARBA00022723"/>
    </source>
</evidence>
<dbReference type="InterPro" id="IPR013083">
    <property type="entry name" value="Znf_RING/FYVE/PHD"/>
</dbReference>
<dbReference type="OMA" id="WNKDIDN"/>
<dbReference type="InterPro" id="IPR001965">
    <property type="entry name" value="Znf_PHD"/>
</dbReference>
<evidence type="ECO:0000259" key="6">
    <source>
        <dbReference type="PROSITE" id="PS50016"/>
    </source>
</evidence>
<evidence type="ECO:0000313" key="8">
    <source>
        <dbReference type="Proteomes" id="UP000242180"/>
    </source>
</evidence>